<organism evidence="5 6">
    <name type="scientific">Streptomyces arboris</name>
    <dbReference type="NCBI Taxonomy" id="2600619"/>
    <lineage>
        <taxon>Bacteria</taxon>
        <taxon>Bacillati</taxon>
        <taxon>Actinomycetota</taxon>
        <taxon>Actinomycetes</taxon>
        <taxon>Kitasatosporales</taxon>
        <taxon>Streptomycetaceae</taxon>
        <taxon>Streptomyces</taxon>
    </lineage>
</organism>
<dbReference type="AlphaFoldDB" id="A0A5N5ETV0"/>
<dbReference type="InterPro" id="IPR036390">
    <property type="entry name" value="WH_DNA-bd_sf"/>
</dbReference>
<dbReference type="EMBL" id="VYUA01000001">
    <property type="protein sequence ID" value="KAB2594197.1"/>
    <property type="molecule type" value="Genomic_DNA"/>
</dbReference>
<dbReference type="SUPFAM" id="SSF46785">
    <property type="entry name" value="Winged helix' DNA-binding domain"/>
    <property type="match status" value="1"/>
</dbReference>
<dbReference type="GO" id="GO:0003677">
    <property type="term" value="F:DNA binding"/>
    <property type="evidence" value="ECO:0007669"/>
    <property type="project" value="UniProtKB-KW"/>
</dbReference>
<evidence type="ECO:0000259" key="4">
    <source>
        <dbReference type="PROSITE" id="PS51118"/>
    </source>
</evidence>
<dbReference type="InterPro" id="IPR002577">
    <property type="entry name" value="HTH_HxlR"/>
</dbReference>
<evidence type="ECO:0000313" key="6">
    <source>
        <dbReference type="Proteomes" id="UP000326907"/>
    </source>
</evidence>
<sequence>MPARVRVEDRECPLSTAMSYVGEWWTVLLLHDCFDGYTRFDQFEANIGLSSSMLTTRLKTLVDNGILTKRVYHERPVRHEYVLTDFGRSLRPVLVAMAAWRNEQLAPSERAMILVDTDTGREVEPVTVDPVTGLSVSDPRFAFRSGPAAGEEMRARYAGERGKPGGS</sequence>
<dbReference type="Proteomes" id="UP000326907">
    <property type="component" value="Unassembled WGS sequence"/>
</dbReference>
<evidence type="ECO:0000313" key="5">
    <source>
        <dbReference type="EMBL" id="KAB2594197.1"/>
    </source>
</evidence>
<protein>
    <submittedName>
        <fullName evidence="5">Helix-turn-helix transcriptional regulator</fullName>
    </submittedName>
</protein>
<gene>
    <name evidence="5" type="ORF">F5983_00140</name>
</gene>
<evidence type="ECO:0000256" key="2">
    <source>
        <dbReference type="ARBA" id="ARBA00023125"/>
    </source>
</evidence>
<dbReference type="Gene3D" id="1.10.10.10">
    <property type="entry name" value="Winged helix-like DNA-binding domain superfamily/Winged helix DNA-binding domain"/>
    <property type="match status" value="1"/>
</dbReference>
<evidence type="ECO:0000256" key="1">
    <source>
        <dbReference type="ARBA" id="ARBA00023015"/>
    </source>
</evidence>
<keyword evidence="2" id="KW-0238">DNA-binding</keyword>
<dbReference type="InterPro" id="IPR036388">
    <property type="entry name" value="WH-like_DNA-bd_sf"/>
</dbReference>
<reference evidence="5 6" key="1">
    <citation type="submission" date="2019-09" db="EMBL/GenBank/DDBJ databases">
        <authorList>
            <person name="Liu P."/>
        </authorList>
    </citation>
    <scope>NUCLEOTIDE SEQUENCE [LARGE SCALE GENOMIC DNA]</scope>
    <source>
        <strain evidence="5 6">TRM68085</strain>
    </source>
</reference>
<feature type="domain" description="HTH hxlR-type" evidence="4">
    <location>
        <begin position="12"/>
        <end position="109"/>
    </location>
</feature>
<dbReference type="Pfam" id="PF01638">
    <property type="entry name" value="HxlR"/>
    <property type="match status" value="1"/>
</dbReference>
<keyword evidence="6" id="KW-1185">Reference proteome</keyword>
<dbReference type="RefSeq" id="WP_151508430.1">
    <property type="nucleotide sequence ID" value="NZ_VYUA01000001.1"/>
</dbReference>
<dbReference type="PANTHER" id="PTHR33204:SF17">
    <property type="entry name" value="TRANSCRIPTIONAL REGULATORY PROTEIN"/>
    <property type="match status" value="1"/>
</dbReference>
<dbReference type="PROSITE" id="PS51118">
    <property type="entry name" value="HTH_HXLR"/>
    <property type="match status" value="1"/>
</dbReference>
<dbReference type="PANTHER" id="PTHR33204">
    <property type="entry name" value="TRANSCRIPTIONAL REGULATOR, MARR FAMILY"/>
    <property type="match status" value="1"/>
</dbReference>
<keyword evidence="3" id="KW-0804">Transcription</keyword>
<evidence type="ECO:0000256" key="3">
    <source>
        <dbReference type="ARBA" id="ARBA00023163"/>
    </source>
</evidence>
<keyword evidence="1" id="KW-0805">Transcription regulation</keyword>
<comment type="caution">
    <text evidence="5">The sequence shown here is derived from an EMBL/GenBank/DDBJ whole genome shotgun (WGS) entry which is preliminary data.</text>
</comment>
<proteinExistence type="predicted"/>
<accession>A0A5N5ETV0</accession>
<name>A0A5N5ETV0_9ACTN</name>